<evidence type="ECO:0000313" key="3">
    <source>
        <dbReference type="Proteomes" id="UP000663829"/>
    </source>
</evidence>
<reference evidence="1" key="1">
    <citation type="submission" date="2021-02" db="EMBL/GenBank/DDBJ databases">
        <authorList>
            <person name="Nowell W R."/>
        </authorList>
    </citation>
    <scope>NUCLEOTIDE SEQUENCE</scope>
</reference>
<comment type="caution">
    <text evidence="1">The sequence shown here is derived from an EMBL/GenBank/DDBJ whole genome shotgun (WGS) entry which is preliminary data.</text>
</comment>
<dbReference type="Proteomes" id="UP000681722">
    <property type="component" value="Unassembled WGS sequence"/>
</dbReference>
<evidence type="ECO:0000313" key="1">
    <source>
        <dbReference type="EMBL" id="CAF1192141.1"/>
    </source>
</evidence>
<organism evidence="1 3">
    <name type="scientific">Didymodactylos carnosus</name>
    <dbReference type="NCBI Taxonomy" id="1234261"/>
    <lineage>
        <taxon>Eukaryota</taxon>
        <taxon>Metazoa</taxon>
        <taxon>Spiralia</taxon>
        <taxon>Gnathifera</taxon>
        <taxon>Rotifera</taxon>
        <taxon>Eurotatoria</taxon>
        <taxon>Bdelloidea</taxon>
        <taxon>Philodinida</taxon>
        <taxon>Philodinidae</taxon>
        <taxon>Didymodactylos</taxon>
    </lineage>
</organism>
<dbReference type="EMBL" id="CAJNOQ010008246">
    <property type="protein sequence ID" value="CAF1192141.1"/>
    <property type="molecule type" value="Genomic_DNA"/>
</dbReference>
<dbReference type="EMBL" id="CAJOBC010008247">
    <property type="protein sequence ID" value="CAF3956406.1"/>
    <property type="molecule type" value="Genomic_DNA"/>
</dbReference>
<proteinExistence type="predicted"/>
<evidence type="ECO:0000313" key="2">
    <source>
        <dbReference type="EMBL" id="CAF3956406.1"/>
    </source>
</evidence>
<accession>A0A814VKI8</accession>
<dbReference type="Proteomes" id="UP000663829">
    <property type="component" value="Unassembled WGS sequence"/>
</dbReference>
<keyword evidence="3" id="KW-1185">Reference proteome</keyword>
<protein>
    <submittedName>
        <fullName evidence="1">Uncharacterized protein</fullName>
    </submittedName>
</protein>
<dbReference type="AlphaFoldDB" id="A0A814VKI8"/>
<name>A0A814VKI8_9BILA</name>
<sequence length="79" mass="9581">MNSYWDSAVDVRPHRFDHSIVRHLNTNLHHQDIKQRLRHLHVPYDHFRLDKHRNRVVTGLKTDALVAQFNETIRHDAFH</sequence>
<gene>
    <name evidence="1" type="ORF">GPM918_LOCUS23265</name>
    <name evidence="2" type="ORF">SRO942_LOCUS23263</name>
</gene>